<evidence type="ECO:0000259" key="3">
    <source>
        <dbReference type="PROSITE" id="PS50090"/>
    </source>
</evidence>
<dbReference type="FunFam" id="1.10.10.60:FF:000010">
    <property type="entry name" value="Transcriptional activator Myb isoform A"/>
    <property type="match status" value="1"/>
</dbReference>
<dbReference type="Gene3D" id="1.10.10.60">
    <property type="entry name" value="Homeodomain-like"/>
    <property type="match status" value="1"/>
</dbReference>
<dbReference type="SUPFAM" id="SSF46689">
    <property type="entry name" value="Homeodomain-like"/>
    <property type="match status" value="1"/>
</dbReference>
<dbReference type="CDD" id="cd00167">
    <property type="entry name" value="SANT"/>
    <property type="match status" value="1"/>
</dbReference>
<dbReference type="EMBL" id="CM027686">
    <property type="protein sequence ID" value="KAG0522673.1"/>
    <property type="molecule type" value="Genomic_DNA"/>
</dbReference>
<dbReference type="PROSITE" id="PS51294">
    <property type="entry name" value="HTH_MYB"/>
    <property type="match status" value="1"/>
</dbReference>
<keyword evidence="1" id="KW-0677">Repeat</keyword>
<dbReference type="PROSITE" id="PS50090">
    <property type="entry name" value="MYB_LIKE"/>
    <property type="match status" value="1"/>
</dbReference>
<gene>
    <name evidence="5" type="ORF">BDA96_07G057800</name>
</gene>
<keyword evidence="2" id="KW-0238">DNA-binding</keyword>
<dbReference type="SMART" id="SM00717">
    <property type="entry name" value="SANT"/>
    <property type="match status" value="1"/>
</dbReference>
<dbReference type="PANTHER" id="PTHR45614:SF51">
    <property type="entry name" value="MYB-LIKE DNA-BINDING PROTEIN BAS1"/>
    <property type="match status" value="1"/>
</dbReference>
<dbReference type="PANTHER" id="PTHR45614">
    <property type="entry name" value="MYB PROTEIN-RELATED"/>
    <property type="match status" value="1"/>
</dbReference>
<proteinExistence type="predicted"/>
<evidence type="ECO:0008006" key="7">
    <source>
        <dbReference type="Google" id="ProtNLM"/>
    </source>
</evidence>
<reference evidence="5" key="2">
    <citation type="submission" date="2020-10" db="EMBL/GenBank/DDBJ databases">
        <authorList>
            <person name="Cooper E.A."/>
            <person name="Brenton Z.W."/>
            <person name="Flinn B.S."/>
            <person name="Jenkins J."/>
            <person name="Shu S."/>
            <person name="Flowers D."/>
            <person name="Luo F."/>
            <person name="Wang Y."/>
            <person name="Xia P."/>
            <person name="Barry K."/>
            <person name="Daum C."/>
            <person name="Lipzen A."/>
            <person name="Yoshinaga Y."/>
            <person name="Schmutz J."/>
            <person name="Saski C."/>
            <person name="Vermerris W."/>
            <person name="Kresovich S."/>
        </authorList>
    </citation>
    <scope>NUCLEOTIDE SEQUENCE</scope>
</reference>
<accession>A0A921U8X4</accession>
<dbReference type="InterPro" id="IPR001005">
    <property type="entry name" value="SANT/Myb"/>
</dbReference>
<evidence type="ECO:0000256" key="2">
    <source>
        <dbReference type="ARBA" id="ARBA00023125"/>
    </source>
</evidence>
<feature type="domain" description="Myb-like" evidence="3">
    <location>
        <begin position="105"/>
        <end position="156"/>
    </location>
</feature>
<dbReference type="InterPro" id="IPR017930">
    <property type="entry name" value="Myb_dom"/>
</dbReference>
<organism evidence="5 6">
    <name type="scientific">Sorghum bicolor</name>
    <name type="common">Sorghum</name>
    <name type="synonym">Sorghum vulgare</name>
    <dbReference type="NCBI Taxonomy" id="4558"/>
    <lineage>
        <taxon>Eukaryota</taxon>
        <taxon>Viridiplantae</taxon>
        <taxon>Streptophyta</taxon>
        <taxon>Embryophyta</taxon>
        <taxon>Tracheophyta</taxon>
        <taxon>Spermatophyta</taxon>
        <taxon>Magnoliopsida</taxon>
        <taxon>Liliopsida</taxon>
        <taxon>Poales</taxon>
        <taxon>Poaceae</taxon>
        <taxon>PACMAD clade</taxon>
        <taxon>Panicoideae</taxon>
        <taxon>Andropogonodae</taxon>
        <taxon>Andropogoneae</taxon>
        <taxon>Sorghinae</taxon>
        <taxon>Sorghum</taxon>
    </lineage>
</organism>
<evidence type="ECO:0000256" key="1">
    <source>
        <dbReference type="ARBA" id="ARBA00022737"/>
    </source>
</evidence>
<evidence type="ECO:0000259" key="4">
    <source>
        <dbReference type="PROSITE" id="PS51294"/>
    </source>
</evidence>
<dbReference type="InterPro" id="IPR009057">
    <property type="entry name" value="Homeodomain-like_sf"/>
</dbReference>
<protein>
    <recommendedName>
        <fullName evidence="7">HTH myb-type domain-containing protein</fullName>
    </recommendedName>
</protein>
<evidence type="ECO:0000313" key="5">
    <source>
        <dbReference type="EMBL" id="KAG0522673.1"/>
    </source>
</evidence>
<reference evidence="5" key="1">
    <citation type="journal article" date="2019" name="BMC Genomics">
        <title>A new reference genome for Sorghum bicolor reveals high levels of sequence similarity between sweet and grain genotypes: implications for the genetics of sugar metabolism.</title>
        <authorList>
            <person name="Cooper E.A."/>
            <person name="Brenton Z.W."/>
            <person name="Flinn B.S."/>
            <person name="Jenkins J."/>
            <person name="Shu S."/>
            <person name="Flowers D."/>
            <person name="Luo F."/>
            <person name="Wang Y."/>
            <person name="Xia P."/>
            <person name="Barry K."/>
            <person name="Daum C."/>
            <person name="Lipzen A."/>
            <person name="Yoshinaga Y."/>
            <person name="Schmutz J."/>
            <person name="Saski C."/>
            <person name="Vermerris W."/>
            <person name="Kresovich S."/>
        </authorList>
    </citation>
    <scope>NUCLEOTIDE SEQUENCE</scope>
</reference>
<dbReference type="AlphaFoldDB" id="A0A921U8X4"/>
<dbReference type="InterPro" id="IPR050560">
    <property type="entry name" value="MYB_TF"/>
</dbReference>
<dbReference type="GO" id="GO:0003677">
    <property type="term" value="F:DNA binding"/>
    <property type="evidence" value="ECO:0007669"/>
    <property type="project" value="UniProtKB-KW"/>
</dbReference>
<sequence length="282" mass="31514">MSWPPPCSGAHSWQYSSTVACRGGGDAVAYFLSHLGTVVACDLSRTGSCLRTTRTPSMWWHAAVLPYAVVLSEFLYRVLCQLNVNNGIPFDIAAAAQPQIRSNNKPMSIKGSWTMQEDSTLKDKVVQLGEGRWLVIAESLPGWIGKQCHERWINHLHPDIRMEDIMLIRAHKCYGKQWSTLVRLLLGDTMGYPMYPLEEPKQASFNWFPFVEPLTALNRELRTCPSYYIGEPSRNNGANGYFNEAGPSNIGGSDDPGMLELASRKILMPSSDEVSLGLDRFK</sequence>
<evidence type="ECO:0000313" key="6">
    <source>
        <dbReference type="Proteomes" id="UP000807115"/>
    </source>
</evidence>
<feature type="domain" description="HTH myb-type" evidence="4">
    <location>
        <begin position="105"/>
        <end position="160"/>
    </location>
</feature>
<name>A0A921U8X4_SORBI</name>
<comment type="caution">
    <text evidence="5">The sequence shown here is derived from an EMBL/GenBank/DDBJ whole genome shotgun (WGS) entry which is preliminary data.</text>
</comment>
<dbReference type="Pfam" id="PF00249">
    <property type="entry name" value="Myb_DNA-binding"/>
    <property type="match status" value="1"/>
</dbReference>
<dbReference type="Proteomes" id="UP000807115">
    <property type="component" value="Chromosome 7"/>
</dbReference>